<dbReference type="PANTHER" id="PTHR10192">
    <property type="entry name" value="MOLYBDOPTERIN BIOSYNTHESIS PROTEIN"/>
    <property type="match status" value="1"/>
</dbReference>
<comment type="pathway">
    <text evidence="2 6">Cofactor biosynthesis; molybdopterin biosynthesis.</text>
</comment>
<dbReference type="NCBIfam" id="NF045515">
    <property type="entry name" value="Glp_gephyrin"/>
    <property type="match status" value="1"/>
</dbReference>
<dbReference type="Gene3D" id="2.40.340.10">
    <property type="entry name" value="MoeA, C-terminal, domain IV"/>
    <property type="match status" value="1"/>
</dbReference>
<dbReference type="Gene3D" id="3.90.105.10">
    <property type="entry name" value="Molybdopterin biosynthesis moea protein, domain 2"/>
    <property type="match status" value="1"/>
</dbReference>
<keyword evidence="6" id="KW-0479">Metal-binding</keyword>
<evidence type="ECO:0000256" key="6">
    <source>
        <dbReference type="RuleBase" id="RU365090"/>
    </source>
</evidence>
<dbReference type="RefSeq" id="WP_065183011.1">
    <property type="nucleotide sequence ID" value="NZ_LYVI01000016.1"/>
</dbReference>
<dbReference type="InterPro" id="IPR036135">
    <property type="entry name" value="MoeA_linker/N_sf"/>
</dbReference>
<dbReference type="InterPro" id="IPR005111">
    <property type="entry name" value="MoeA_C_domain_IV"/>
</dbReference>
<dbReference type="InterPro" id="IPR038987">
    <property type="entry name" value="MoeA-like"/>
</dbReference>
<dbReference type="SUPFAM" id="SSF63882">
    <property type="entry name" value="MoeA N-terminal region -like"/>
    <property type="match status" value="1"/>
</dbReference>
<evidence type="ECO:0000313" key="9">
    <source>
        <dbReference type="Proteomes" id="UP000092125"/>
    </source>
</evidence>
<dbReference type="InterPro" id="IPR036425">
    <property type="entry name" value="MoaB/Mog-like_dom_sf"/>
</dbReference>
<dbReference type="GO" id="GO:0005829">
    <property type="term" value="C:cytosol"/>
    <property type="evidence" value="ECO:0007669"/>
    <property type="project" value="TreeGrafter"/>
</dbReference>
<dbReference type="Pfam" id="PF03454">
    <property type="entry name" value="MoeA_C"/>
    <property type="match status" value="1"/>
</dbReference>
<dbReference type="SMART" id="SM00852">
    <property type="entry name" value="MoCF_biosynth"/>
    <property type="match status" value="1"/>
</dbReference>
<feature type="domain" description="MoaB/Mog" evidence="7">
    <location>
        <begin position="180"/>
        <end position="321"/>
    </location>
</feature>
<evidence type="ECO:0000256" key="5">
    <source>
        <dbReference type="ARBA" id="ARBA00047317"/>
    </source>
</evidence>
<comment type="similarity">
    <text evidence="3 6">Belongs to the MoeA family.</text>
</comment>
<dbReference type="Pfam" id="PF00994">
    <property type="entry name" value="MoCF_biosynth"/>
    <property type="match status" value="1"/>
</dbReference>
<evidence type="ECO:0000313" key="8">
    <source>
        <dbReference type="EMBL" id="OBU59639.1"/>
    </source>
</evidence>
<dbReference type="SUPFAM" id="SSF53218">
    <property type="entry name" value="Molybdenum cofactor biosynthesis proteins"/>
    <property type="match status" value="1"/>
</dbReference>
<comment type="catalytic activity">
    <reaction evidence="5">
        <text>adenylyl-molybdopterin + molybdate = Mo-molybdopterin + AMP + H(+)</text>
        <dbReference type="Rhea" id="RHEA:35047"/>
        <dbReference type="ChEBI" id="CHEBI:15378"/>
        <dbReference type="ChEBI" id="CHEBI:36264"/>
        <dbReference type="ChEBI" id="CHEBI:62727"/>
        <dbReference type="ChEBI" id="CHEBI:71302"/>
        <dbReference type="ChEBI" id="CHEBI:456215"/>
        <dbReference type="EC" id="2.10.1.1"/>
    </reaction>
</comment>
<dbReference type="InterPro" id="IPR008284">
    <property type="entry name" value="MoCF_biosynth_CS"/>
</dbReference>
<dbReference type="CDD" id="cd00887">
    <property type="entry name" value="MoeA"/>
    <property type="match status" value="1"/>
</dbReference>
<dbReference type="Proteomes" id="UP000092125">
    <property type="component" value="Unassembled WGS sequence"/>
</dbReference>
<keyword evidence="6" id="KW-0500">Molybdenum</keyword>
<evidence type="ECO:0000256" key="3">
    <source>
        <dbReference type="ARBA" id="ARBA00010763"/>
    </source>
</evidence>
<dbReference type="InterPro" id="IPR005110">
    <property type="entry name" value="MoeA_linker/N"/>
</dbReference>
<evidence type="ECO:0000259" key="7">
    <source>
        <dbReference type="SMART" id="SM00852"/>
    </source>
</evidence>
<dbReference type="GO" id="GO:0006777">
    <property type="term" value="P:Mo-molybdopterin cofactor biosynthetic process"/>
    <property type="evidence" value="ECO:0007669"/>
    <property type="project" value="UniProtKB-UniRule"/>
</dbReference>
<dbReference type="PROSITE" id="PS01079">
    <property type="entry name" value="MOCF_BIOSYNTHESIS_2"/>
    <property type="match status" value="1"/>
</dbReference>
<dbReference type="GO" id="GO:0046872">
    <property type="term" value="F:metal ion binding"/>
    <property type="evidence" value="ECO:0007669"/>
    <property type="project" value="UniProtKB-UniRule"/>
</dbReference>
<name>A0AAP7GNS1_STEMA</name>
<keyword evidence="6" id="KW-0808">Transferase</keyword>
<dbReference type="Gene3D" id="3.40.980.10">
    <property type="entry name" value="MoaB/Mog-like domain"/>
    <property type="match status" value="1"/>
</dbReference>
<dbReference type="Pfam" id="PF03453">
    <property type="entry name" value="MoeA_N"/>
    <property type="match status" value="1"/>
</dbReference>
<dbReference type="InterPro" id="IPR001453">
    <property type="entry name" value="MoaB/Mog_dom"/>
</dbReference>
<protein>
    <recommendedName>
        <fullName evidence="6">Molybdopterin molybdenumtransferase</fullName>
        <ecNumber evidence="6">2.10.1.1</ecNumber>
    </recommendedName>
</protein>
<comment type="caution">
    <text evidence="8">The sequence shown here is derived from an EMBL/GenBank/DDBJ whole genome shotgun (WGS) entry which is preliminary data.</text>
</comment>
<dbReference type="Gene3D" id="2.170.190.11">
    <property type="entry name" value="Molybdopterin biosynthesis moea protein, domain 3"/>
    <property type="match status" value="1"/>
</dbReference>
<dbReference type="PANTHER" id="PTHR10192:SF5">
    <property type="entry name" value="GEPHYRIN"/>
    <property type="match status" value="1"/>
</dbReference>
<dbReference type="EC" id="2.10.1.1" evidence="6"/>
<dbReference type="InterPro" id="IPR036688">
    <property type="entry name" value="MoeA_C_domain_IV_sf"/>
</dbReference>
<keyword evidence="4 6" id="KW-0501">Molybdenum cofactor biosynthesis</keyword>
<dbReference type="AlphaFoldDB" id="A0AAP7GNS1"/>
<keyword evidence="6" id="KW-0460">Magnesium</keyword>
<dbReference type="SUPFAM" id="SSF63867">
    <property type="entry name" value="MoeA C-terminal domain-like"/>
    <property type="match status" value="1"/>
</dbReference>
<comment type="cofactor">
    <cofactor evidence="6">
        <name>Mg(2+)</name>
        <dbReference type="ChEBI" id="CHEBI:18420"/>
    </cofactor>
</comment>
<dbReference type="GO" id="GO:0061599">
    <property type="term" value="F:molybdopterin molybdotransferase activity"/>
    <property type="evidence" value="ECO:0007669"/>
    <property type="project" value="UniProtKB-UniRule"/>
</dbReference>
<sequence length="418" mass="44195">MILYSEALQHLLEAATPLPAERLPLQEAAGRTLASDIHSAQALPPFDNSAMDGFALRANGVAFESGTEFTVQGWQAAGDGDAEGGEGAWEIMTGARMPGGLDTVVPIENVQILASEAGRPTRIALKSVVRPGQNVRLRGEDVAEGECVLRAGQRVDINARTLLHALGVGEVAVMSRPAVAVIATGKELVCEAAQALASGQIRDSNRPYLVGRLHAAGAEVVWQGTVGDDVAAFDAALDKALAAGARVLVSTGAVSAGRYDFVPDALRARGARIVFHKVAIRPGKPLLFAVLPDGALYFGLPGNPVSAAVGQRFFVEPVLRRLLGLAQEPVLRLPLQAMVRKPPGLRVHARARVELDEQGQLSARVLSGQESFRLMSMVQANAWVVLEDEGDLVPAGSAVRVQGWGHADPVQLTGREWE</sequence>
<dbReference type="EMBL" id="LYVI01000016">
    <property type="protein sequence ID" value="OBU59639.1"/>
    <property type="molecule type" value="Genomic_DNA"/>
</dbReference>
<reference evidence="8 9" key="1">
    <citation type="submission" date="2016-05" db="EMBL/GenBank/DDBJ databases">
        <title>Draft Genome Sequences of Stenotrophomonas maltophilia Strains Sm32COP, Sm41DVV, Sm46PAILV, SmF3, SmF22, SmSOFb1 and SmCVFa1, Isolated from Different Manures, in France.</title>
        <authorList>
            <person name="Nazaret S."/>
            <person name="Bodilis J."/>
        </authorList>
    </citation>
    <scope>NUCLEOTIDE SEQUENCE [LARGE SCALE GENOMIC DNA]</scope>
    <source>
        <strain evidence="8 9">Sm41DVV</strain>
    </source>
</reference>
<evidence type="ECO:0000256" key="1">
    <source>
        <dbReference type="ARBA" id="ARBA00002901"/>
    </source>
</evidence>
<evidence type="ECO:0000256" key="2">
    <source>
        <dbReference type="ARBA" id="ARBA00005046"/>
    </source>
</evidence>
<organism evidence="8 9">
    <name type="scientific">Stenotrophomonas maltophilia</name>
    <name type="common">Pseudomonas maltophilia</name>
    <name type="synonym">Xanthomonas maltophilia</name>
    <dbReference type="NCBI Taxonomy" id="40324"/>
    <lineage>
        <taxon>Bacteria</taxon>
        <taxon>Pseudomonadati</taxon>
        <taxon>Pseudomonadota</taxon>
        <taxon>Gammaproteobacteria</taxon>
        <taxon>Lysobacterales</taxon>
        <taxon>Lysobacteraceae</taxon>
        <taxon>Stenotrophomonas</taxon>
        <taxon>Stenotrophomonas maltophilia group</taxon>
    </lineage>
</organism>
<gene>
    <name evidence="8" type="ORF">A9K56_18170</name>
</gene>
<evidence type="ECO:0000256" key="4">
    <source>
        <dbReference type="ARBA" id="ARBA00023150"/>
    </source>
</evidence>
<proteinExistence type="inferred from homology"/>
<comment type="function">
    <text evidence="1 6">Catalyzes the insertion of molybdate into adenylated molybdopterin with the concomitant release of AMP.</text>
</comment>
<accession>A0AAP7GNS1</accession>
<dbReference type="NCBIfam" id="TIGR00177">
    <property type="entry name" value="molyb_syn"/>
    <property type="match status" value="1"/>
</dbReference>